<keyword evidence="2" id="KW-0597">Phosphoprotein</keyword>
<dbReference type="EMBL" id="KN880612">
    <property type="protein sequence ID" value="KIY64937.1"/>
    <property type="molecule type" value="Genomic_DNA"/>
</dbReference>
<feature type="domain" description="HeH/LEM" evidence="10">
    <location>
        <begin position="22"/>
        <end position="56"/>
    </location>
</feature>
<dbReference type="Proteomes" id="UP000054007">
    <property type="component" value="Unassembled WGS sequence"/>
</dbReference>
<feature type="compositionally biased region" description="Low complexity" evidence="7">
    <location>
        <begin position="229"/>
        <end position="249"/>
    </location>
</feature>
<sequence>MSRLTATQVIANGNYLEPDFEPTSLTVSQLLGVLHHHGISYPTPYTKPKLVATFNDKIKANLVHLQRQRLKAESSIASDDGITDGMTGQPISSQRQHADTTTTRRTSRRLSRAPPDEISEPLKVDPPKRRRSSVQPRVGGASAVRPEPQPTVAEESEPEEDELPARKVSRGGKKKTAGQSIRRRSQNEDSGWEDNNIFQSGQSGGETSSPGRRKSKSRTRRSTTRKSRASSSLPSESSPMSSPTRPSGSQGMFSSSFAPRLPQLPSPRSRNFLVPTRFDDDDDEPVPVVQQPSPSPSPAPAPIRHRSPMSPEPKHEEQDSYDEYPPDDQNHYEDHGSAYAGSADGGEEQPLVVSPDHKGVAELSDDEEFAITEAPEGRAMLGSWTKAGLWGSLAAMGVACAGVYKQEAMSVGYCDTGSNTNAILESYREERLAMRKCSEEHNSSEWVEWAASIGNVTCPGTQARALPVPLLPDSCTPCPPHAECRQPDHIECEVGYVLEYPFPLNWAPLTLEPSNATFKPNDFGTSVWSVKRFLFDGAPLLEPVAFAPKCIRDPSRLKKLSTLGKWVEGLLKEHRGAVLCDDPNKEFVTVSNTDGGEAKFWGLPYDDELKAKVTSRFPRLQGAELEYLYSNAVMDLQNDGTIIISSDSSGKAYIAHTVPELSMKCEAKVTAYRLGRAYWQSVLGSSLFGTFLTWMYYRSLGRRQLKQRAREIAPAALRQVRNAELAYHTDPVTTPSASISSLQLRDYLLHDMSLSQRTALWNEVAKLVEQNTNVRANLEESDNGDEMRVWRWVGGGIGVGKLEASPEPEEEREGESGQE</sequence>
<evidence type="ECO:0000256" key="8">
    <source>
        <dbReference type="SAM" id="Phobius"/>
    </source>
</evidence>
<feature type="region of interest" description="Disordered" evidence="7">
    <location>
        <begin position="72"/>
        <end position="353"/>
    </location>
</feature>
<dbReference type="Pfam" id="PF12949">
    <property type="entry name" value="HeH"/>
    <property type="match status" value="1"/>
</dbReference>
<dbReference type="STRING" id="1314674.A0A0D7B380"/>
<name>A0A0D7B380_9AGAR</name>
<dbReference type="Gene3D" id="1.10.10.1180">
    <property type="entry name" value="MAN1, winged-helix domain"/>
    <property type="match status" value="1"/>
</dbReference>
<dbReference type="InterPro" id="IPR041885">
    <property type="entry name" value="MAN1_winged_helix_dom"/>
</dbReference>
<evidence type="ECO:0000259" key="9">
    <source>
        <dbReference type="Pfam" id="PF09402"/>
    </source>
</evidence>
<feature type="compositionally biased region" description="Basic residues" evidence="7">
    <location>
        <begin position="167"/>
        <end position="184"/>
    </location>
</feature>
<evidence type="ECO:0000256" key="5">
    <source>
        <dbReference type="ARBA" id="ARBA00023136"/>
    </source>
</evidence>
<dbReference type="PANTHER" id="PTHR47808">
    <property type="entry name" value="INNER NUCLEAR MEMBRANE PROTEIN HEH2-RELATED"/>
    <property type="match status" value="1"/>
</dbReference>
<evidence type="ECO:0000313" key="12">
    <source>
        <dbReference type="Proteomes" id="UP000054007"/>
    </source>
</evidence>
<evidence type="ECO:0008006" key="13">
    <source>
        <dbReference type="Google" id="ProtNLM"/>
    </source>
</evidence>
<proteinExistence type="predicted"/>
<feature type="compositionally biased region" description="Low complexity" evidence="7">
    <location>
        <begin position="259"/>
        <end position="270"/>
    </location>
</feature>
<keyword evidence="6" id="KW-0539">Nucleus</keyword>
<dbReference type="GO" id="GO:0034399">
    <property type="term" value="C:nuclear periphery"/>
    <property type="evidence" value="ECO:0007669"/>
    <property type="project" value="TreeGrafter"/>
</dbReference>
<accession>A0A0D7B380</accession>
<evidence type="ECO:0000256" key="2">
    <source>
        <dbReference type="ARBA" id="ARBA00022553"/>
    </source>
</evidence>
<dbReference type="InterPro" id="IPR044780">
    <property type="entry name" value="Heh2/Src1"/>
</dbReference>
<evidence type="ECO:0000313" key="11">
    <source>
        <dbReference type="EMBL" id="KIY64937.1"/>
    </source>
</evidence>
<keyword evidence="4 8" id="KW-1133">Transmembrane helix</keyword>
<reference evidence="11 12" key="1">
    <citation type="journal article" date="2015" name="Fungal Genet. Biol.">
        <title>Evolution of novel wood decay mechanisms in Agaricales revealed by the genome sequences of Fistulina hepatica and Cylindrobasidium torrendii.</title>
        <authorList>
            <person name="Floudas D."/>
            <person name="Held B.W."/>
            <person name="Riley R."/>
            <person name="Nagy L.G."/>
            <person name="Koehler G."/>
            <person name="Ransdell A.S."/>
            <person name="Younus H."/>
            <person name="Chow J."/>
            <person name="Chiniquy J."/>
            <person name="Lipzen A."/>
            <person name="Tritt A."/>
            <person name="Sun H."/>
            <person name="Haridas S."/>
            <person name="LaButti K."/>
            <person name="Ohm R.A."/>
            <person name="Kues U."/>
            <person name="Blanchette R.A."/>
            <person name="Grigoriev I.V."/>
            <person name="Minto R.E."/>
            <person name="Hibbett D.S."/>
        </authorList>
    </citation>
    <scope>NUCLEOTIDE SEQUENCE [LARGE SCALE GENOMIC DNA]</scope>
    <source>
        <strain evidence="11 12">FP15055 ss-10</strain>
    </source>
</reference>
<feature type="compositionally biased region" description="Acidic residues" evidence="7">
    <location>
        <begin position="806"/>
        <end position="819"/>
    </location>
</feature>
<evidence type="ECO:0000256" key="4">
    <source>
        <dbReference type="ARBA" id="ARBA00022989"/>
    </source>
</evidence>
<dbReference type="GO" id="GO:0005637">
    <property type="term" value="C:nuclear inner membrane"/>
    <property type="evidence" value="ECO:0007669"/>
    <property type="project" value="UniProtKB-SubCell"/>
</dbReference>
<keyword evidence="5 8" id="KW-0472">Membrane</keyword>
<evidence type="ECO:0000256" key="1">
    <source>
        <dbReference type="ARBA" id="ARBA00004540"/>
    </source>
</evidence>
<dbReference type="GO" id="GO:0005783">
    <property type="term" value="C:endoplasmic reticulum"/>
    <property type="evidence" value="ECO:0007669"/>
    <property type="project" value="TreeGrafter"/>
</dbReference>
<dbReference type="PANTHER" id="PTHR47808:SF2">
    <property type="entry name" value="LEM DOMAIN-CONTAINING PROTEIN 2"/>
    <property type="match status" value="1"/>
</dbReference>
<dbReference type="Pfam" id="PF09402">
    <property type="entry name" value="MSC"/>
    <property type="match status" value="1"/>
</dbReference>
<feature type="compositionally biased region" description="Basic residues" evidence="7">
    <location>
        <begin position="211"/>
        <end position="228"/>
    </location>
</feature>
<gene>
    <name evidence="11" type="ORF">CYLTODRAFT_380235</name>
</gene>
<dbReference type="CDD" id="cd12935">
    <property type="entry name" value="LEM_like"/>
    <property type="match status" value="1"/>
</dbReference>
<evidence type="ECO:0000256" key="3">
    <source>
        <dbReference type="ARBA" id="ARBA00022692"/>
    </source>
</evidence>
<dbReference type="AlphaFoldDB" id="A0A0D7B380"/>
<dbReference type="GO" id="GO:0071763">
    <property type="term" value="P:nuclear membrane organization"/>
    <property type="evidence" value="ECO:0007669"/>
    <property type="project" value="TreeGrafter"/>
</dbReference>
<evidence type="ECO:0000259" key="10">
    <source>
        <dbReference type="Pfam" id="PF12949"/>
    </source>
</evidence>
<comment type="subcellular location">
    <subcellularLocation>
        <location evidence="1">Nucleus inner membrane</location>
    </subcellularLocation>
</comment>
<dbReference type="OrthoDB" id="5376590at2759"/>
<feature type="compositionally biased region" description="Polar residues" evidence="7">
    <location>
        <begin position="196"/>
        <end position="210"/>
    </location>
</feature>
<feature type="region of interest" description="Disordered" evidence="7">
    <location>
        <begin position="800"/>
        <end position="819"/>
    </location>
</feature>
<organism evidence="11 12">
    <name type="scientific">Cylindrobasidium torrendii FP15055 ss-10</name>
    <dbReference type="NCBI Taxonomy" id="1314674"/>
    <lineage>
        <taxon>Eukaryota</taxon>
        <taxon>Fungi</taxon>
        <taxon>Dikarya</taxon>
        <taxon>Basidiomycota</taxon>
        <taxon>Agaricomycotina</taxon>
        <taxon>Agaricomycetes</taxon>
        <taxon>Agaricomycetidae</taxon>
        <taxon>Agaricales</taxon>
        <taxon>Marasmiineae</taxon>
        <taxon>Physalacriaceae</taxon>
        <taxon>Cylindrobasidium</taxon>
    </lineage>
</organism>
<evidence type="ECO:0000256" key="7">
    <source>
        <dbReference type="SAM" id="MobiDB-lite"/>
    </source>
</evidence>
<protein>
    <recommendedName>
        <fullName evidence="13">Man1/Src1 C-terminal domain-containing protein</fullName>
    </recommendedName>
</protein>
<dbReference type="InterPro" id="IPR025856">
    <property type="entry name" value="HeH/LEM_domain"/>
</dbReference>
<dbReference type="GO" id="GO:0003682">
    <property type="term" value="F:chromatin binding"/>
    <property type="evidence" value="ECO:0007669"/>
    <property type="project" value="InterPro"/>
</dbReference>
<feature type="domain" description="Man1/Src1-like C-terminal" evidence="9">
    <location>
        <begin position="396"/>
        <end position="794"/>
    </location>
</feature>
<dbReference type="InterPro" id="IPR018996">
    <property type="entry name" value="Man1/Src1-like_C"/>
</dbReference>
<feature type="transmembrane region" description="Helical" evidence="8">
    <location>
        <begin position="677"/>
        <end position="697"/>
    </location>
</feature>
<keyword evidence="3 8" id="KW-0812">Transmembrane</keyword>
<evidence type="ECO:0000256" key="6">
    <source>
        <dbReference type="ARBA" id="ARBA00023242"/>
    </source>
</evidence>
<keyword evidence="12" id="KW-1185">Reference proteome</keyword>